<dbReference type="EMBL" id="CP031264">
    <property type="protein sequence ID" value="AXI79778.1"/>
    <property type="molecule type" value="Genomic_DNA"/>
</dbReference>
<organism evidence="2 3">
    <name type="scientific">Peterkaempfera bronchialis</name>
    <dbReference type="NCBI Taxonomy" id="2126346"/>
    <lineage>
        <taxon>Bacteria</taxon>
        <taxon>Bacillati</taxon>
        <taxon>Actinomycetota</taxon>
        <taxon>Actinomycetes</taxon>
        <taxon>Kitasatosporales</taxon>
        <taxon>Streptomycetaceae</taxon>
        <taxon>Peterkaempfera</taxon>
    </lineage>
</organism>
<evidence type="ECO:0000313" key="3">
    <source>
        <dbReference type="Proteomes" id="UP000249340"/>
    </source>
</evidence>
<dbReference type="SUPFAM" id="SSF47413">
    <property type="entry name" value="lambda repressor-like DNA-binding domains"/>
    <property type="match status" value="1"/>
</dbReference>
<keyword evidence="3" id="KW-1185">Reference proteome</keyword>
<reference evidence="3" key="1">
    <citation type="submission" date="2018-07" db="EMBL/GenBank/DDBJ databases">
        <title>Streptacidiphilus bronchialis DSM 106435 chromosome.</title>
        <authorList>
            <person name="Batra D."/>
            <person name="Gulvik C.A."/>
        </authorList>
    </citation>
    <scope>NUCLEOTIDE SEQUENCE [LARGE SCALE GENOMIC DNA]</scope>
    <source>
        <strain evidence="3">DSM 106435</strain>
    </source>
</reference>
<accession>A0A345T1C3</accession>
<dbReference type="SMART" id="SM00530">
    <property type="entry name" value="HTH_XRE"/>
    <property type="match status" value="1"/>
</dbReference>
<proteinExistence type="predicted"/>
<protein>
    <submittedName>
        <fullName evidence="2">XRE family transcriptional regulator</fullName>
    </submittedName>
</protein>
<dbReference type="AlphaFoldDB" id="A0A345T1C3"/>
<evidence type="ECO:0000313" key="2">
    <source>
        <dbReference type="EMBL" id="AXI79778.1"/>
    </source>
</evidence>
<dbReference type="GO" id="GO:0003677">
    <property type="term" value="F:DNA binding"/>
    <property type="evidence" value="ECO:0007669"/>
    <property type="project" value="InterPro"/>
</dbReference>
<sequence length="273" mass="30556">MAVNAQDDSGIEILKGFGKQVKLLRERAGLKQAELGKKLGYSEDLVSSVEQGRRVAQPEFIDKADEVLNAGGMLLVLKRSVASARFPEFFRDYVRLEAEAVELYTYDSLVMNGLLQTEGYARAVFATGRPLMDEETIEQRVAARLARQEIFTRRPAPLLGFVIEEVVLRRPIGGKEVLRGQLKRLLEVGQLRNVEIQVMPTDREDHAGMDGPFHLITPKGRQQVVYMEGQGRSTIVTDVEEVRAIASRYGIIRAQALTPRESLAYIEKSLGEL</sequence>
<name>A0A345T1C3_9ACTN</name>
<dbReference type="InterPro" id="IPR043917">
    <property type="entry name" value="DUF5753"/>
</dbReference>
<evidence type="ECO:0000259" key="1">
    <source>
        <dbReference type="PROSITE" id="PS50943"/>
    </source>
</evidence>
<dbReference type="CDD" id="cd00093">
    <property type="entry name" value="HTH_XRE"/>
    <property type="match status" value="1"/>
</dbReference>
<dbReference type="RefSeq" id="WP_111491844.1">
    <property type="nucleotide sequence ID" value="NZ_CP031264.1"/>
</dbReference>
<gene>
    <name evidence="2" type="ORF">C7M71_022605</name>
</gene>
<dbReference type="Pfam" id="PF13560">
    <property type="entry name" value="HTH_31"/>
    <property type="match status" value="1"/>
</dbReference>
<dbReference type="OrthoDB" id="3669136at2"/>
<dbReference type="Proteomes" id="UP000249340">
    <property type="component" value="Chromosome"/>
</dbReference>
<dbReference type="InterPro" id="IPR001387">
    <property type="entry name" value="Cro/C1-type_HTH"/>
</dbReference>
<feature type="domain" description="HTH cro/C1-type" evidence="1">
    <location>
        <begin position="21"/>
        <end position="69"/>
    </location>
</feature>
<dbReference type="KEGG" id="stri:C7M71_022605"/>
<dbReference type="Gene3D" id="1.10.260.40">
    <property type="entry name" value="lambda repressor-like DNA-binding domains"/>
    <property type="match status" value="1"/>
</dbReference>
<dbReference type="InterPro" id="IPR010982">
    <property type="entry name" value="Lambda_DNA-bd_dom_sf"/>
</dbReference>
<dbReference type="PROSITE" id="PS50943">
    <property type="entry name" value="HTH_CROC1"/>
    <property type="match status" value="1"/>
</dbReference>
<dbReference type="Pfam" id="PF19054">
    <property type="entry name" value="DUF5753"/>
    <property type="match status" value="1"/>
</dbReference>